<keyword evidence="9" id="KW-1185">Reference proteome</keyword>
<keyword evidence="3 6" id="KW-0812">Transmembrane</keyword>
<feature type="transmembrane region" description="Helical" evidence="6">
    <location>
        <begin position="53"/>
        <end position="72"/>
    </location>
</feature>
<evidence type="ECO:0000256" key="1">
    <source>
        <dbReference type="ARBA" id="ARBA00004141"/>
    </source>
</evidence>
<name>A0A6A6XEN1_9PLEO</name>
<organism evidence="8 9">
    <name type="scientific">Melanomma pulvis-pyrius CBS 109.77</name>
    <dbReference type="NCBI Taxonomy" id="1314802"/>
    <lineage>
        <taxon>Eukaryota</taxon>
        <taxon>Fungi</taxon>
        <taxon>Dikarya</taxon>
        <taxon>Ascomycota</taxon>
        <taxon>Pezizomycotina</taxon>
        <taxon>Dothideomycetes</taxon>
        <taxon>Pleosporomycetidae</taxon>
        <taxon>Pleosporales</taxon>
        <taxon>Melanommataceae</taxon>
        <taxon>Melanomma</taxon>
    </lineage>
</organism>
<dbReference type="InterPro" id="IPR020846">
    <property type="entry name" value="MFS_dom"/>
</dbReference>
<feature type="transmembrane region" description="Helical" evidence="6">
    <location>
        <begin position="110"/>
        <end position="133"/>
    </location>
</feature>
<feature type="transmembrane region" description="Helical" evidence="6">
    <location>
        <begin position="78"/>
        <end position="103"/>
    </location>
</feature>
<evidence type="ECO:0000256" key="2">
    <source>
        <dbReference type="ARBA" id="ARBA00022448"/>
    </source>
</evidence>
<dbReference type="EMBL" id="MU001872">
    <property type="protein sequence ID" value="KAF2795030.1"/>
    <property type="molecule type" value="Genomic_DNA"/>
</dbReference>
<dbReference type="PROSITE" id="PS50850">
    <property type="entry name" value="MFS"/>
    <property type="match status" value="1"/>
</dbReference>
<protein>
    <submittedName>
        <fullName evidence="8">MFS general substrate transporter</fullName>
    </submittedName>
</protein>
<dbReference type="PANTHER" id="PTHR23501:SF177">
    <property type="entry name" value="MAJOR FACILITATOR SUPERFAMILY (MFS) PROFILE DOMAIN-CONTAINING PROTEIN-RELATED"/>
    <property type="match status" value="1"/>
</dbReference>
<dbReference type="OrthoDB" id="10021397at2759"/>
<evidence type="ECO:0000256" key="6">
    <source>
        <dbReference type="SAM" id="Phobius"/>
    </source>
</evidence>
<keyword evidence="2" id="KW-0813">Transport</keyword>
<sequence length="138" mass="14470">LAETIIGTAIPKITDQFHSLDDIVWYGSSFFLALAAFQSTWGKVYKFFDIKYAFLGAIFWFEVGSLICAVAPNSTALIVGRAITGVGAAGILAGSYSIVAYAVPLHQRPAFGGIMGATFGISGVIGPLLGGVFTNKIS</sequence>
<dbReference type="PANTHER" id="PTHR23501">
    <property type="entry name" value="MAJOR FACILITATOR SUPERFAMILY"/>
    <property type="match status" value="1"/>
</dbReference>
<dbReference type="SUPFAM" id="SSF103473">
    <property type="entry name" value="MFS general substrate transporter"/>
    <property type="match status" value="1"/>
</dbReference>
<evidence type="ECO:0000256" key="3">
    <source>
        <dbReference type="ARBA" id="ARBA00022692"/>
    </source>
</evidence>
<keyword evidence="4 6" id="KW-1133">Transmembrane helix</keyword>
<comment type="subcellular location">
    <subcellularLocation>
        <location evidence="1">Membrane</location>
        <topology evidence="1">Multi-pass membrane protein</topology>
    </subcellularLocation>
</comment>
<keyword evidence="5 6" id="KW-0472">Membrane</keyword>
<dbReference type="Gene3D" id="1.20.1720.10">
    <property type="entry name" value="Multidrug resistance protein D"/>
    <property type="match status" value="1"/>
</dbReference>
<dbReference type="Pfam" id="PF07690">
    <property type="entry name" value="MFS_1"/>
    <property type="match status" value="1"/>
</dbReference>
<dbReference type="InterPro" id="IPR011701">
    <property type="entry name" value="MFS"/>
</dbReference>
<evidence type="ECO:0000313" key="9">
    <source>
        <dbReference type="Proteomes" id="UP000799757"/>
    </source>
</evidence>
<feature type="transmembrane region" description="Helical" evidence="6">
    <location>
        <begin position="23"/>
        <end position="41"/>
    </location>
</feature>
<dbReference type="InterPro" id="IPR036259">
    <property type="entry name" value="MFS_trans_sf"/>
</dbReference>
<feature type="non-terminal residue" evidence="8">
    <location>
        <position position="1"/>
    </location>
</feature>
<feature type="domain" description="Major facilitator superfamily (MFS) profile" evidence="7">
    <location>
        <begin position="1"/>
        <end position="138"/>
    </location>
</feature>
<dbReference type="GO" id="GO:0022857">
    <property type="term" value="F:transmembrane transporter activity"/>
    <property type="evidence" value="ECO:0007669"/>
    <property type="project" value="InterPro"/>
</dbReference>
<accession>A0A6A6XEN1</accession>
<evidence type="ECO:0000256" key="5">
    <source>
        <dbReference type="ARBA" id="ARBA00023136"/>
    </source>
</evidence>
<gene>
    <name evidence="8" type="ORF">K505DRAFT_240865</name>
</gene>
<evidence type="ECO:0000259" key="7">
    <source>
        <dbReference type="PROSITE" id="PS50850"/>
    </source>
</evidence>
<dbReference type="AlphaFoldDB" id="A0A6A6XEN1"/>
<evidence type="ECO:0000313" key="8">
    <source>
        <dbReference type="EMBL" id="KAF2795030.1"/>
    </source>
</evidence>
<evidence type="ECO:0000256" key="4">
    <source>
        <dbReference type="ARBA" id="ARBA00022989"/>
    </source>
</evidence>
<dbReference type="GO" id="GO:0005886">
    <property type="term" value="C:plasma membrane"/>
    <property type="evidence" value="ECO:0007669"/>
    <property type="project" value="TreeGrafter"/>
</dbReference>
<reference evidence="8" key="1">
    <citation type="journal article" date="2020" name="Stud. Mycol.">
        <title>101 Dothideomycetes genomes: a test case for predicting lifestyles and emergence of pathogens.</title>
        <authorList>
            <person name="Haridas S."/>
            <person name="Albert R."/>
            <person name="Binder M."/>
            <person name="Bloem J."/>
            <person name="Labutti K."/>
            <person name="Salamov A."/>
            <person name="Andreopoulos B."/>
            <person name="Baker S."/>
            <person name="Barry K."/>
            <person name="Bills G."/>
            <person name="Bluhm B."/>
            <person name="Cannon C."/>
            <person name="Castanera R."/>
            <person name="Culley D."/>
            <person name="Daum C."/>
            <person name="Ezra D."/>
            <person name="Gonzalez J."/>
            <person name="Henrissat B."/>
            <person name="Kuo A."/>
            <person name="Liang C."/>
            <person name="Lipzen A."/>
            <person name="Lutzoni F."/>
            <person name="Magnuson J."/>
            <person name="Mondo S."/>
            <person name="Nolan M."/>
            <person name="Ohm R."/>
            <person name="Pangilinan J."/>
            <person name="Park H.-J."/>
            <person name="Ramirez L."/>
            <person name="Alfaro M."/>
            <person name="Sun H."/>
            <person name="Tritt A."/>
            <person name="Yoshinaga Y."/>
            <person name="Zwiers L.-H."/>
            <person name="Turgeon B."/>
            <person name="Goodwin S."/>
            <person name="Spatafora J."/>
            <person name="Crous P."/>
            <person name="Grigoriev I."/>
        </authorList>
    </citation>
    <scope>NUCLEOTIDE SEQUENCE</scope>
    <source>
        <strain evidence="8">CBS 109.77</strain>
    </source>
</reference>
<proteinExistence type="predicted"/>
<dbReference type="Proteomes" id="UP000799757">
    <property type="component" value="Unassembled WGS sequence"/>
</dbReference>